<dbReference type="EMBL" id="CATNWA010016281">
    <property type="protein sequence ID" value="CAI9591420.1"/>
    <property type="molecule type" value="Genomic_DNA"/>
</dbReference>
<name>A0ABN9F5N2_9NEOB</name>
<protein>
    <submittedName>
        <fullName evidence="1">Uncharacterized protein</fullName>
    </submittedName>
</protein>
<proteinExistence type="predicted"/>
<dbReference type="Proteomes" id="UP001162483">
    <property type="component" value="Unassembled WGS sequence"/>
</dbReference>
<gene>
    <name evidence="1" type="ORF">SPARVUS_LOCUS11210212</name>
</gene>
<accession>A0ABN9F5N2</accession>
<evidence type="ECO:0000313" key="1">
    <source>
        <dbReference type="EMBL" id="CAI9591420.1"/>
    </source>
</evidence>
<keyword evidence="2" id="KW-1185">Reference proteome</keyword>
<sequence>PAVHPPVPLCSQCHPPVPTHLCPPVPSAASQCSQSVPSGCASQCRHQCRLSVPIISAAYQCCILVPPIRDTSLVLPISAAYPCHLISTAYQCPLVLSVPPISASSSTHISEGEKLPV</sequence>
<reference evidence="1" key="1">
    <citation type="submission" date="2023-05" db="EMBL/GenBank/DDBJ databases">
        <authorList>
            <person name="Stuckert A."/>
        </authorList>
    </citation>
    <scope>NUCLEOTIDE SEQUENCE</scope>
</reference>
<evidence type="ECO:0000313" key="2">
    <source>
        <dbReference type="Proteomes" id="UP001162483"/>
    </source>
</evidence>
<comment type="caution">
    <text evidence="1">The sequence shown here is derived from an EMBL/GenBank/DDBJ whole genome shotgun (WGS) entry which is preliminary data.</text>
</comment>
<organism evidence="1 2">
    <name type="scientific">Staurois parvus</name>
    <dbReference type="NCBI Taxonomy" id="386267"/>
    <lineage>
        <taxon>Eukaryota</taxon>
        <taxon>Metazoa</taxon>
        <taxon>Chordata</taxon>
        <taxon>Craniata</taxon>
        <taxon>Vertebrata</taxon>
        <taxon>Euteleostomi</taxon>
        <taxon>Amphibia</taxon>
        <taxon>Batrachia</taxon>
        <taxon>Anura</taxon>
        <taxon>Neobatrachia</taxon>
        <taxon>Ranoidea</taxon>
        <taxon>Ranidae</taxon>
        <taxon>Staurois</taxon>
    </lineage>
</organism>
<feature type="non-terminal residue" evidence="1">
    <location>
        <position position="1"/>
    </location>
</feature>